<dbReference type="EC" id="2.7.1.48" evidence="2"/>
<evidence type="ECO:0000256" key="4">
    <source>
        <dbReference type="ARBA" id="ARBA00022741"/>
    </source>
</evidence>
<keyword evidence="4" id="KW-0547">Nucleotide-binding</keyword>
<protein>
    <recommendedName>
        <fullName evidence="2">uridine/cytidine kinase</fullName>
        <ecNumber evidence="2">2.7.1.48</ecNumber>
    </recommendedName>
</protein>
<proteinExistence type="predicted"/>
<sequence length="211" mass="24006">MEKSPFLIGIAGGTGSGKTYIAQELQKSDPAKVLIFSHDNYYKDRGNIPLESRKDLNYDEPQAIDEELFFEHLTDLKAGRPINMPQYDFETHTRKPMTVYVEPKPVIIVEGILILTDKRVANLLDLTLFVEVDGDIRLARRLERDVGERDRSFQESLNQYLTSAQPMHDKYVEPGKDEADLIINNNGSRDALQDALETVRARILEVLGESQ</sequence>
<dbReference type="NCBIfam" id="NF004018">
    <property type="entry name" value="PRK05480.1"/>
    <property type="match status" value="1"/>
</dbReference>
<dbReference type="EMBL" id="LCRB01000002">
    <property type="protein sequence ID" value="KKW26679.1"/>
    <property type="molecule type" value="Genomic_DNA"/>
</dbReference>
<dbReference type="CDD" id="cd02023">
    <property type="entry name" value="UMPK"/>
    <property type="match status" value="1"/>
</dbReference>
<dbReference type="Gene3D" id="3.40.50.300">
    <property type="entry name" value="P-loop containing nucleotide triphosphate hydrolases"/>
    <property type="match status" value="1"/>
</dbReference>
<gene>
    <name evidence="7" type="ORF">VF00_C0002G0004</name>
</gene>
<name>A0A0G2A3D2_UNCK3</name>
<keyword evidence="5 7" id="KW-0418">Kinase</keyword>
<dbReference type="AlphaFoldDB" id="A0A0G2A3D2"/>
<evidence type="ECO:0000313" key="7">
    <source>
        <dbReference type="EMBL" id="KKW26679.1"/>
    </source>
</evidence>
<comment type="pathway">
    <text evidence="1">Pyrimidine metabolism; UMP biosynthesis via salvage pathway; UMP from uridine: step 1/1.</text>
</comment>
<evidence type="ECO:0000313" key="8">
    <source>
        <dbReference type="Proteomes" id="UP000034913"/>
    </source>
</evidence>
<accession>A0A0G2A3D2</accession>
<dbReference type="InterPro" id="IPR027417">
    <property type="entry name" value="P-loop_NTPase"/>
</dbReference>
<comment type="caution">
    <text evidence="7">The sequence shown here is derived from an EMBL/GenBank/DDBJ whole genome shotgun (WGS) entry which is preliminary data.</text>
</comment>
<evidence type="ECO:0000256" key="2">
    <source>
        <dbReference type="ARBA" id="ARBA00012137"/>
    </source>
</evidence>
<dbReference type="Proteomes" id="UP000034913">
    <property type="component" value="Unassembled WGS sequence"/>
</dbReference>
<evidence type="ECO:0000259" key="6">
    <source>
        <dbReference type="Pfam" id="PF00485"/>
    </source>
</evidence>
<dbReference type="InterPro" id="IPR000764">
    <property type="entry name" value="Uridine_kinase-like"/>
</dbReference>
<organism evidence="7 8">
    <name type="scientific">candidate division Kazan bacterium GW2011_GWB1_52_7</name>
    <dbReference type="NCBI Taxonomy" id="1620414"/>
    <lineage>
        <taxon>Bacteria</taxon>
        <taxon>Bacteria division Kazan-3B-28</taxon>
    </lineage>
</organism>
<dbReference type="InterPro" id="IPR006083">
    <property type="entry name" value="PRK/URK"/>
</dbReference>
<reference evidence="7 8" key="1">
    <citation type="journal article" date="2015" name="Nature">
        <title>rRNA introns, odd ribosomes, and small enigmatic genomes across a large radiation of phyla.</title>
        <authorList>
            <person name="Brown C.T."/>
            <person name="Hug L.A."/>
            <person name="Thomas B.C."/>
            <person name="Sharon I."/>
            <person name="Castelle C.J."/>
            <person name="Singh A."/>
            <person name="Wilkins M.J."/>
            <person name="Williams K.H."/>
            <person name="Banfield J.F."/>
        </authorList>
    </citation>
    <scope>NUCLEOTIDE SEQUENCE [LARGE SCALE GENOMIC DNA]</scope>
</reference>
<dbReference type="PRINTS" id="PR00988">
    <property type="entry name" value="URIDINKINASE"/>
</dbReference>
<dbReference type="Pfam" id="PF00485">
    <property type="entry name" value="PRK"/>
    <property type="match status" value="1"/>
</dbReference>
<dbReference type="GO" id="GO:0044206">
    <property type="term" value="P:UMP salvage"/>
    <property type="evidence" value="ECO:0007669"/>
    <property type="project" value="UniProtKB-UniPathway"/>
</dbReference>
<dbReference type="GO" id="GO:0004849">
    <property type="term" value="F:uridine kinase activity"/>
    <property type="evidence" value="ECO:0007669"/>
    <property type="project" value="UniProtKB-EC"/>
</dbReference>
<dbReference type="PANTHER" id="PTHR10285">
    <property type="entry name" value="URIDINE KINASE"/>
    <property type="match status" value="1"/>
</dbReference>
<evidence type="ECO:0000256" key="1">
    <source>
        <dbReference type="ARBA" id="ARBA00004690"/>
    </source>
</evidence>
<dbReference type="UniPathway" id="UPA00574">
    <property type="reaction ID" value="UER00637"/>
</dbReference>
<evidence type="ECO:0000256" key="3">
    <source>
        <dbReference type="ARBA" id="ARBA00022679"/>
    </source>
</evidence>
<keyword evidence="3" id="KW-0808">Transferase</keyword>
<evidence type="ECO:0000256" key="5">
    <source>
        <dbReference type="ARBA" id="ARBA00022777"/>
    </source>
</evidence>
<dbReference type="PATRIC" id="fig|1620414.3.peg.232"/>
<feature type="domain" description="Phosphoribulokinase/uridine kinase" evidence="6">
    <location>
        <begin position="7"/>
        <end position="187"/>
    </location>
</feature>
<dbReference type="SUPFAM" id="SSF52540">
    <property type="entry name" value="P-loop containing nucleoside triphosphate hydrolases"/>
    <property type="match status" value="1"/>
</dbReference>
<dbReference type="GO" id="GO:0005524">
    <property type="term" value="F:ATP binding"/>
    <property type="evidence" value="ECO:0007669"/>
    <property type="project" value="InterPro"/>
</dbReference>